<dbReference type="OrthoDB" id="5289641at2759"/>
<feature type="region of interest" description="Disordered" evidence="1">
    <location>
        <begin position="713"/>
        <end position="745"/>
    </location>
</feature>
<proteinExistence type="predicted"/>
<reference evidence="3" key="1">
    <citation type="journal article" date="2013" name="New Phytol.">
        <title>Comparative genomic and transcriptomic analyses reveal the hemibiotrophic stage shift of Colletotrichum fungi.</title>
        <authorList>
            <person name="Gan P."/>
            <person name="Ikeda K."/>
            <person name="Irieda H."/>
            <person name="Narusaka M."/>
            <person name="O'Connell R.J."/>
            <person name="Narusaka Y."/>
            <person name="Takano Y."/>
            <person name="Kubo Y."/>
            <person name="Shirasu K."/>
        </authorList>
    </citation>
    <scope>NUCLEOTIDE SEQUENCE [LARGE SCALE GENOMIC DNA]</scope>
    <source>
        <strain evidence="3">104-T / ATCC 96160 / CBS 514.97 / LARS 414 / MAFF 240422</strain>
    </source>
</reference>
<protein>
    <submittedName>
        <fullName evidence="2">Uncharacterized protein</fullName>
    </submittedName>
</protein>
<gene>
    <name evidence="2" type="ORF">Cob_v008189</name>
</gene>
<dbReference type="Proteomes" id="UP000014480">
    <property type="component" value="Unassembled WGS sequence"/>
</dbReference>
<evidence type="ECO:0000313" key="2">
    <source>
        <dbReference type="EMBL" id="TDZ18713.1"/>
    </source>
</evidence>
<feature type="compositionally biased region" description="Polar residues" evidence="1">
    <location>
        <begin position="713"/>
        <end position="722"/>
    </location>
</feature>
<dbReference type="HOGENOM" id="CLU_360553_0_0_1"/>
<sequence length="776" mass="86403">MLSAFDVDLPPSSPSPTPANTNMDCQCVHDAPLQSMLSVQADVEKTFEDLTFPSLFLFGDHNTRYAALERFGICADECDRMTERAFPTEIVVAPGHHHEFTVSIIPSDGRSVYDKTNLLAFKETFAGDVHCLGDLLQGAKEEIFAGSTDGSISDDVVRIDIRGPCQPYLRILDTPDIPWEDVVASDWSRRYLKDQRTFILAAVDMTSLAHDEYHEPLRVAREVDPTGERTLGIARLPFFSAQSTVTAVAEQTYPTLYARGFILPHGLHFLMRAAPEEMQFSEENEENEEMESLTCDCLHRFLAEAEGPPVGGAETYGNTKTVVASAVGLKDRLASIFSDFAPRHLPGLVEEMRQRIIADVDTPPKIRIEMREISQQGLKSAALQRNVDEVLQRTSRGPDPGSNSAWATRNQRLGHMNVITRVFRVFGCGMQYYLVKRFPWVNGEPRPSPAEHLAKINRLLEAQWGGDLSGAINAAAVSAILTRQYKRRAVFLAHYLTQYSLGDEHPDLWLMNGRLRSCAEEELFDTCWSLTEELQTAVEKSLPLDRTGRPPRSALGSSREVTKAVRKLLRDPMPSEFQERLALAELWTFAPSGVSGADVRLFEAVGDLQRASRSTSESDELGLHGNQVVIDYVEALQELSANMLIEEVAKLADEAIRMRPEDALQGCREYCTSIEQVKRRYEEEIGPLNAKLGLLVRCSDALRPFVPAQTVPESQQHSICQESCSDSSSRGDDNGEGKSMQRSQRAGGALGLVFDTRVWPNPFASYSQTLTLESLQ</sequence>
<feature type="region of interest" description="Disordered" evidence="1">
    <location>
        <begin position="1"/>
        <end position="20"/>
    </location>
</feature>
<comment type="caution">
    <text evidence="2">The sequence shown here is derived from an EMBL/GenBank/DDBJ whole genome shotgun (WGS) entry which is preliminary data.</text>
</comment>
<reference evidence="3" key="2">
    <citation type="journal article" date="2019" name="Mol. Plant Microbe Interact.">
        <title>Genome sequence resources for four phytopathogenic fungi from the Colletotrichum orbiculare species complex.</title>
        <authorList>
            <person name="Gan P."/>
            <person name="Tsushima A."/>
            <person name="Narusaka M."/>
            <person name="Narusaka Y."/>
            <person name="Takano Y."/>
            <person name="Kubo Y."/>
            <person name="Shirasu K."/>
        </authorList>
    </citation>
    <scope>GENOME REANNOTATION</scope>
    <source>
        <strain evidence="3">104-T / ATCC 96160 / CBS 514.97 / LARS 414 / MAFF 240422</strain>
    </source>
</reference>
<name>N4VZC1_COLOR</name>
<evidence type="ECO:0000256" key="1">
    <source>
        <dbReference type="SAM" id="MobiDB-lite"/>
    </source>
</evidence>
<evidence type="ECO:0000313" key="3">
    <source>
        <dbReference type="Proteomes" id="UP000014480"/>
    </source>
</evidence>
<dbReference type="AlphaFoldDB" id="N4VZC1"/>
<keyword evidence="3" id="KW-1185">Reference proteome</keyword>
<dbReference type="Gene3D" id="3.40.50.300">
    <property type="entry name" value="P-loop containing nucleotide triphosphate hydrolases"/>
    <property type="match status" value="1"/>
</dbReference>
<accession>N4VZC1</accession>
<dbReference type="InterPro" id="IPR027417">
    <property type="entry name" value="P-loop_NTPase"/>
</dbReference>
<dbReference type="EMBL" id="AMCV02000022">
    <property type="protein sequence ID" value="TDZ18713.1"/>
    <property type="molecule type" value="Genomic_DNA"/>
</dbReference>
<organism evidence="2 3">
    <name type="scientific">Colletotrichum orbiculare (strain 104-T / ATCC 96160 / CBS 514.97 / LARS 414 / MAFF 240422)</name>
    <name type="common">Cucumber anthracnose fungus</name>
    <name type="synonym">Colletotrichum lagenarium</name>
    <dbReference type="NCBI Taxonomy" id="1213857"/>
    <lineage>
        <taxon>Eukaryota</taxon>
        <taxon>Fungi</taxon>
        <taxon>Dikarya</taxon>
        <taxon>Ascomycota</taxon>
        <taxon>Pezizomycotina</taxon>
        <taxon>Sordariomycetes</taxon>
        <taxon>Hypocreomycetidae</taxon>
        <taxon>Glomerellales</taxon>
        <taxon>Glomerellaceae</taxon>
        <taxon>Colletotrichum</taxon>
        <taxon>Colletotrichum orbiculare species complex</taxon>
    </lineage>
</organism>
<dbReference type="STRING" id="1213857.N4VZC1"/>
<dbReference type="SUPFAM" id="SSF52540">
    <property type="entry name" value="P-loop containing nucleoside triphosphate hydrolases"/>
    <property type="match status" value="1"/>
</dbReference>